<dbReference type="GO" id="GO:0048487">
    <property type="term" value="F:beta-tubulin binding"/>
    <property type="evidence" value="ECO:0007669"/>
    <property type="project" value="InterPro"/>
</dbReference>
<evidence type="ECO:0000259" key="2">
    <source>
        <dbReference type="Pfam" id="PF12612"/>
    </source>
</evidence>
<evidence type="ECO:0000313" key="4">
    <source>
        <dbReference type="EMBL" id="KAJ4864866.1"/>
    </source>
</evidence>
<dbReference type="InterPro" id="IPR033162">
    <property type="entry name" value="TBCD"/>
</dbReference>
<dbReference type="InterPro" id="IPR058033">
    <property type="entry name" value="ARM_TBCD_2nd"/>
</dbReference>
<accession>A0A9W9EDS3</accession>
<evidence type="ECO:0000259" key="3">
    <source>
        <dbReference type="Pfam" id="PF25767"/>
    </source>
</evidence>
<gene>
    <name evidence="4" type="ORF">T069G_01396</name>
</gene>
<keyword evidence="1" id="KW-0143">Chaperone</keyword>
<dbReference type="Pfam" id="PF23579">
    <property type="entry name" value="ARM_TBCD"/>
    <property type="match status" value="1"/>
</dbReference>
<dbReference type="PANTHER" id="PTHR12658">
    <property type="entry name" value="BETA-TUBULIN COFACTOR D"/>
    <property type="match status" value="1"/>
</dbReference>
<dbReference type="GO" id="GO:0005096">
    <property type="term" value="F:GTPase activator activity"/>
    <property type="evidence" value="ECO:0007669"/>
    <property type="project" value="InterPro"/>
</dbReference>
<dbReference type="InterPro" id="IPR011989">
    <property type="entry name" value="ARM-like"/>
</dbReference>
<dbReference type="Pfam" id="PF12612">
    <property type="entry name" value="TFCD_C"/>
    <property type="match status" value="1"/>
</dbReference>
<dbReference type="Gene3D" id="1.25.10.10">
    <property type="entry name" value="Leucine-rich Repeat Variant"/>
    <property type="match status" value="1"/>
</dbReference>
<feature type="domain" description="Tubulin-folding cofactor D ARM repeats" evidence="3">
    <location>
        <begin position="355"/>
        <end position="557"/>
    </location>
</feature>
<dbReference type="Proteomes" id="UP001140511">
    <property type="component" value="Unassembled WGS sequence"/>
</dbReference>
<evidence type="ECO:0000313" key="5">
    <source>
        <dbReference type="Proteomes" id="UP001140511"/>
    </source>
</evidence>
<dbReference type="PANTHER" id="PTHR12658:SF0">
    <property type="entry name" value="TUBULIN-SPECIFIC CHAPERONE D"/>
    <property type="match status" value="1"/>
</dbReference>
<dbReference type="GO" id="GO:0007023">
    <property type="term" value="P:post-chaperonin tubulin folding pathway"/>
    <property type="evidence" value="ECO:0007669"/>
    <property type="project" value="InterPro"/>
</dbReference>
<dbReference type="InterPro" id="IPR016024">
    <property type="entry name" value="ARM-type_fold"/>
</dbReference>
<dbReference type="Pfam" id="PF25767">
    <property type="entry name" value="ARM_TBCD_2nd"/>
    <property type="match status" value="1"/>
</dbReference>
<dbReference type="SUPFAM" id="SSF48371">
    <property type="entry name" value="ARM repeat"/>
    <property type="match status" value="2"/>
</dbReference>
<dbReference type="InterPro" id="IPR022577">
    <property type="entry name" value="TBCD_C"/>
</dbReference>
<dbReference type="AlphaFoldDB" id="A0A9W9EDS3"/>
<dbReference type="EMBL" id="JAOPEN010000001">
    <property type="protein sequence ID" value="KAJ4864866.1"/>
    <property type="molecule type" value="Genomic_DNA"/>
</dbReference>
<dbReference type="GO" id="GO:0000226">
    <property type="term" value="P:microtubule cytoskeleton organization"/>
    <property type="evidence" value="ECO:0007669"/>
    <property type="project" value="TreeGrafter"/>
</dbReference>
<evidence type="ECO:0000256" key="1">
    <source>
        <dbReference type="ARBA" id="ARBA00023186"/>
    </source>
</evidence>
<dbReference type="GO" id="GO:0007021">
    <property type="term" value="P:tubulin complex assembly"/>
    <property type="evidence" value="ECO:0007669"/>
    <property type="project" value="InterPro"/>
</dbReference>
<keyword evidence="5" id="KW-1185">Reference proteome</keyword>
<dbReference type="GeneID" id="80863294"/>
<sequence length="1203" mass="132793">MDASENDIDVYLHKHSKILLDELDQSLVTCLRKPDGRGGTRIRRWVRIRETMKATCAVLDQFQELPQLLDPHLPKWIPYLAESYLEYLQTRHRHKRVPEQTNLLAPLDYAISRILYSFCKVRGEKVIVRFLNVETKYLELILSAVEEAEVHAGKEKKDFFAERDSDEGWSWEQRYIALLWLSHLLFAPFDLSTISSADLDEEGVPSIAGFTWPANVPGLTMRVIPLATKYIASAGKERDAAKALLVRLAMRRDMQQIGILESLVQWSLKSLRPQRETEIENPYFYIGVLSFLAGILRSASETSDMDTYLPTIFESVLELSTGEDAISKIIMSQASARKMMLKVIRSLVVSLLRSSRRDMKTTVLVENAIGYFLESLSDNDTPVRLSASKSLSIITLKLDPDMASQVVEAVLESLNRNVLWSKTSAKSGAKPVRDLSAVNPLEWHGLMMTLSHLLYRRSPPASQLSDIFHSLLLGLTFEQRGVSGASVGSNVRDAACFGIWSVYAAKSHPATSSILQVLGTELVTTASLDPEGNIRRGASAALQELIGRHPDTVEHGIGVVQCVDYHAVARRSRAVQEVATGATKLSPQYGEAVIDGILSWRGIGDLDTGSRRAAGSAFGTLIVQLSNTASETPFSRFEESIDLVMDRLSTLQKRQVEERHGLLACFAGVVDGFPELAQKAQGKLLDRATVRKILGYISGILEDCKNNEYRRPELIVEAASRLVVSSLPLIQAATLSNFSYDKLEKGSDQLAEMETLTSRLRDVMPNWLSRNEQETADSASAAGLMLLLLSSTEERIKILEQWAKLIAAKPGSRSIVTGNGYFHVMAMAQPLSHTLQDNSGSDVVCNAFLERWSVDTEVETRVAILHKGLNDYTTTARGDEGSLVRFQTLKAIAVLWGDIGHPTSQADWVEASVRKLIYNILRLSAEKLDRVRRVAKDVVALLMSESSVDELKDSNQPSRKTYFTKFLSFSSKGYFALLLNLIPKDALHPHIMAIVNTDDNWMAGLMAGFVSSADTGNEELVIASRAALTEYCEESPENLQRVCSALIQNLKTCQSEDRIIVPTLEIIAFLFYAGLFQRSQGISYRGLCLQTQKAGYKTGNVRKVIACIKVYGGIAASVGTANGGVNVEAGAKDARKRLGALMSHPWPRVRSAVVDEIWGLVGGEEAVGEDGEGEADGHGLTGVDWASAEKGQIKALVTELKLE</sequence>
<protein>
    <recommendedName>
        <fullName evidence="6">Tubulin-specific chaperone D C-terminal domain-containing protein</fullName>
    </recommendedName>
</protein>
<feature type="domain" description="Tubulin-folding cofactor D C-terminal" evidence="2">
    <location>
        <begin position="915"/>
        <end position="1103"/>
    </location>
</feature>
<dbReference type="RefSeq" id="XP_056033922.1">
    <property type="nucleotide sequence ID" value="XM_056168606.1"/>
</dbReference>
<organism evidence="4 5">
    <name type="scientific">Trichoderma breve</name>
    <dbReference type="NCBI Taxonomy" id="2034170"/>
    <lineage>
        <taxon>Eukaryota</taxon>
        <taxon>Fungi</taxon>
        <taxon>Dikarya</taxon>
        <taxon>Ascomycota</taxon>
        <taxon>Pezizomycotina</taxon>
        <taxon>Sordariomycetes</taxon>
        <taxon>Hypocreomycetidae</taxon>
        <taxon>Hypocreales</taxon>
        <taxon>Hypocreaceae</taxon>
        <taxon>Trichoderma</taxon>
    </lineage>
</organism>
<reference evidence="4" key="1">
    <citation type="submission" date="2022-09" db="EMBL/GenBank/DDBJ databases">
        <title>Chromosome-level assembly of Trichoderma breve T069, a fungus used in development of biopesticide product.</title>
        <authorList>
            <person name="Lin R."/>
            <person name="Liu T."/>
        </authorList>
    </citation>
    <scope>NUCLEOTIDE SEQUENCE</scope>
    <source>
        <strain evidence="4">T069</strain>
    </source>
</reference>
<proteinExistence type="predicted"/>
<name>A0A9W9EDS3_9HYPO</name>
<evidence type="ECO:0008006" key="6">
    <source>
        <dbReference type="Google" id="ProtNLM"/>
    </source>
</evidence>
<comment type="caution">
    <text evidence="4">The sequence shown here is derived from an EMBL/GenBank/DDBJ whole genome shotgun (WGS) entry which is preliminary data.</text>
</comment>